<evidence type="ECO:0000259" key="1">
    <source>
        <dbReference type="SMART" id="SM00507"/>
    </source>
</evidence>
<dbReference type="Proteomes" id="UP000593713">
    <property type="component" value="Segment"/>
</dbReference>
<dbReference type="GeneID" id="65130700"/>
<protein>
    <submittedName>
        <fullName evidence="2">HNH endonuclease</fullName>
    </submittedName>
</protein>
<dbReference type="RefSeq" id="YP_010112235.1">
    <property type="nucleotide sequence ID" value="NC_055889.1"/>
</dbReference>
<dbReference type="InterPro" id="IPR003615">
    <property type="entry name" value="HNH_nuc"/>
</dbReference>
<reference evidence="2 3" key="1">
    <citation type="submission" date="2020-07" db="EMBL/GenBank/DDBJ databases">
        <title>Taxonomic proposal: Crassvirales, a new order of highly abundant and diverse bacterial viruses.</title>
        <authorList>
            <person name="Shkoporov A.N."/>
            <person name="Stockdale S.R."/>
            <person name="Guerin E."/>
            <person name="Ross R.P."/>
            <person name="Hill C."/>
        </authorList>
    </citation>
    <scope>NUCLEOTIDE SEQUENCE [LARGE SCALE GENOMIC DNA]</scope>
</reference>
<dbReference type="SMART" id="SM00507">
    <property type="entry name" value="HNHc"/>
    <property type="match status" value="1"/>
</dbReference>
<evidence type="ECO:0000313" key="2">
    <source>
        <dbReference type="EMBL" id="QOR56783.1"/>
    </source>
</evidence>
<organism evidence="2 3">
    <name type="scientific">uncultured phage cr53_1</name>
    <dbReference type="NCBI Taxonomy" id="2772080"/>
    <lineage>
        <taxon>Viruses</taxon>
        <taxon>Duplodnaviria</taxon>
        <taxon>Heunggongvirae</taxon>
        <taxon>Uroviricota</taxon>
        <taxon>Caudoviricetes</taxon>
        <taxon>Crassvirales</taxon>
        <taxon>Suoliviridae</taxon>
        <taxon>Loutivirinae</taxon>
        <taxon>Blohavirus</taxon>
        <taxon>Blohavirus americanus</taxon>
    </lineage>
</organism>
<feature type="domain" description="HNH nuclease" evidence="1">
    <location>
        <begin position="63"/>
        <end position="118"/>
    </location>
</feature>
<name>A0A7M1RR00_9CAUD</name>
<sequence length="141" mass="16941">MRPNNESKKIAICKNCGKEFHPKYSSYGIYCSNKCQREYMSQQKYLDYLKDQDKYYGKTSMFWIKKYILKEQNNKCSICGCDNYWNNKDLIFVLDHIDGHANNNRRNNLRLLCPNCDSQLDTYKSKNKHSDRIYRYNQLTA</sequence>
<evidence type="ECO:0000313" key="3">
    <source>
        <dbReference type="Proteomes" id="UP000593713"/>
    </source>
</evidence>
<dbReference type="EMBL" id="MT774396">
    <property type="protein sequence ID" value="QOR56783.1"/>
    <property type="molecule type" value="Genomic_DNA"/>
</dbReference>
<accession>A0A7M1RR00</accession>
<dbReference type="GO" id="GO:0004519">
    <property type="term" value="F:endonuclease activity"/>
    <property type="evidence" value="ECO:0007669"/>
    <property type="project" value="UniProtKB-KW"/>
</dbReference>
<proteinExistence type="predicted"/>
<keyword evidence="3" id="KW-1185">Reference proteome</keyword>
<keyword evidence="2" id="KW-0540">Nuclease</keyword>
<keyword evidence="2" id="KW-0255">Endonuclease</keyword>
<dbReference type="KEGG" id="vg:65130700"/>
<keyword evidence="2" id="KW-0378">Hydrolase</keyword>